<sequence>MMGKDSAILVAGIFNQLRVLREAVMDLEAVESEVTSLQGSQTMDIVGAVHMSFIKLQDQIAAMEETTCNPIITPLRLTALRTLAWRTLSRCFRRSQHSAKRLIIRRWLSSARR</sequence>
<evidence type="ECO:0000313" key="2">
    <source>
        <dbReference type="Proteomes" id="UP000050297"/>
    </source>
</evidence>
<reference evidence="1 2" key="1">
    <citation type="submission" date="2015-09" db="EMBL/GenBank/DDBJ databases">
        <title>Genome announcement of multiple Pseudomonas syringae strains.</title>
        <authorList>
            <person name="Thakur S."/>
            <person name="Wang P.W."/>
            <person name="Gong Y."/>
            <person name="Weir B.S."/>
            <person name="Guttman D.S."/>
        </authorList>
    </citation>
    <scope>NUCLEOTIDE SEQUENCE [LARGE SCALE GENOMIC DNA]</scope>
    <source>
        <strain evidence="1 2">ICMP2802</strain>
    </source>
</reference>
<name>A0A0P9IH58_PSESX</name>
<accession>A0A0P9IH58</accession>
<dbReference type="EMBL" id="LJPM01000609">
    <property type="protein sequence ID" value="KPW08403.1"/>
    <property type="molecule type" value="Genomic_DNA"/>
</dbReference>
<protein>
    <submittedName>
        <fullName evidence="1">Molybdopterin biosynthesis protein MoeB</fullName>
    </submittedName>
</protein>
<gene>
    <name evidence="1" type="ORF">ALO91_200093</name>
</gene>
<comment type="caution">
    <text evidence="1">The sequence shown here is derived from an EMBL/GenBank/DDBJ whole genome shotgun (WGS) entry which is preliminary data.</text>
</comment>
<dbReference type="Proteomes" id="UP000050297">
    <property type="component" value="Unassembled WGS sequence"/>
</dbReference>
<evidence type="ECO:0000313" key="1">
    <source>
        <dbReference type="EMBL" id="KPW08403.1"/>
    </source>
</evidence>
<dbReference type="AlphaFoldDB" id="A0A0P9IH58"/>
<proteinExistence type="predicted"/>
<organism evidence="1 2">
    <name type="scientific">Pseudomonas syringae pv. aceris</name>
    <dbReference type="NCBI Taxonomy" id="199198"/>
    <lineage>
        <taxon>Bacteria</taxon>
        <taxon>Pseudomonadati</taxon>
        <taxon>Pseudomonadota</taxon>
        <taxon>Gammaproteobacteria</taxon>
        <taxon>Pseudomonadales</taxon>
        <taxon>Pseudomonadaceae</taxon>
        <taxon>Pseudomonas</taxon>
        <taxon>Pseudomonas syringae</taxon>
    </lineage>
</organism>